<accession>A0A6A7KB47</accession>
<dbReference type="RefSeq" id="WP_152804558.1">
    <property type="nucleotide sequence ID" value="NZ_WHNX01000015.1"/>
</dbReference>
<gene>
    <name evidence="1" type="ORF">GC105_10630</name>
</gene>
<organism evidence="1 2">
    <name type="scientific">Alkalibaculum sporogenes</name>
    <dbReference type="NCBI Taxonomy" id="2655001"/>
    <lineage>
        <taxon>Bacteria</taxon>
        <taxon>Bacillati</taxon>
        <taxon>Bacillota</taxon>
        <taxon>Clostridia</taxon>
        <taxon>Eubacteriales</taxon>
        <taxon>Eubacteriaceae</taxon>
        <taxon>Alkalibaculum</taxon>
    </lineage>
</organism>
<comment type="caution">
    <text evidence="1">The sequence shown here is derived from an EMBL/GenBank/DDBJ whole genome shotgun (WGS) entry which is preliminary data.</text>
</comment>
<keyword evidence="2" id="KW-1185">Reference proteome</keyword>
<evidence type="ECO:0000313" key="1">
    <source>
        <dbReference type="EMBL" id="MPW26243.1"/>
    </source>
</evidence>
<proteinExistence type="predicted"/>
<protein>
    <submittedName>
        <fullName evidence="1">Uncharacterized protein</fullName>
    </submittedName>
</protein>
<dbReference type="AlphaFoldDB" id="A0A6A7KB47"/>
<reference evidence="1 2" key="1">
    <citation type="submission" date="2019-10" db="EMBL/GenBank/DDBJ databases">
        <title>Alkalibaculum tamaniensis sp.nov., a new alkaliphilic acetogen, isolated on methoxylated aromatics from a mud volcano.</title>
        <authorList>
            <person name="Khomyakova M.A."/>
            <person name="Merkel A.Y."/>
            <person name="Bonch-Osmolovskaya E.A."/>
            <person name="Slobodkin A.I."/>
        </authorList>
    </citation>
    <scope>NUCLEOTIDE SEQUENCE [LARGE SCALE GENOMIC DNA]</scope>
    <source>
        <strain evidence="1 2">M08DMB</strain>
    </source>
</reference>
<dbReference type="Proteomes" id="UP000440004">
    <property type="component" value="Unassembled WGS sequence"/>
</dbReference>
<dbReference type="EMBL" id="WHNX01000015">
    <property type="protein sequence ID" value="MPW26243.1"/>
    <property type="molecule type" value="Genomic_DNA"/>
</dbReference>
<evidence type="ECO:0000313" key="2">
    <source>
        <dbReference type="Proteomes" id="UP000440004"/>
    </source>
</evidence>
<sequence>MDGFTEIKTCDICEGKGWIMVEKRHYKKITLRDEAPKSVFAGACNTVYNCTCKNEYIPNAKNYREAGINLGTYEKDYAGKYMARRSA</sequence>
<name>A0A6A7KB47_9FIRM</name>